<proteinExistence type="predicted"/>
<dbReference type="RefSeq" id="WP_188962348.1">
    <property type="nucleotide sequence ID" value="NZ_BMOE01000004.1"/>
</dbReference>
<feature type="coiled-coil region" evidence="1">
    <location>
        <begin position="26"/>
        <end position="80"/>
    </location>
</feature>
<feature type="region of interest" description="Disordered" evidence="2">
    <location>
        <begin position="90"/>
        <end position="114"/>
    </location>
</feature>
<comment type="caution">
    <text evidence="3">The sequence shown here is derived from an EMBL/GenBank/DDBJ whole genome shotgun (WGS) entry which is preliminary data.</text>
</comment>
<evidence type="ECO:0000256" key="1">
    <source>
        <dbReference type="SAM" id="Coils"/>
    </source>
</evidence>
<sequence length="218" mass="23492">MIDGFLNTLRKTGERVQRRGEEVAQAARLRLDIFQLNRELDALYARLGRAYHGNASVASLEEIRAEIGRVDEEIAARERLLTELGADLQDPAEVPAGPVDLKKSPVPAAGRASPFAVSAPPAELQGAATPAARTPQDAQTALSVWREKEATRMTDDHSSAQDRVTNPNEAGTGEKLQPTGNTASMGNEAARDGMARHENHLKEGELATRDPDPLASKD</sequence>
<dbReference type="AlphaFoldDB" id="A0A917PEQ7"/>
<keyword evidence="4" id="KW-1185">Reference proteome</keyword>
<organism evidence="3 4">
    <name type="scientific">Deinococcus aquiradiocola</name>
    <dbReference type="NCBI Taxonomy" id="393059"/>
    <lineage>
        <taxon>Bacteria</taxon>
        <taxon>Thermotogati</taxon>
        <taxon>Deinococcota</taxon>
        <taxon>Deinococci</taxon>
        <taxon>Deinococcales</taxon>
        <taxon>Deinococcaceae</taxon>
        <taxon>Deinococcus</taxon>
    </lineage>
</organism>
<dbReference type="Proteomes" id="UP000635726">
    <property type="component" value="Unassembled WGS sequence"/>
</dbReference>
<reference evidence="3" key="2">
    <citation type="submission" date="2020-09" db="EMBL/GenBank/DDBJ databases">
        <authorList>
            <person name="Sun Q."/>
            <person name="Ohkuma M."/>
        </authorList>
    </citation>
    <scope>NUCLEOTIDE SEQUENCE</scope>
    <source>
        <strain evidence="3">JCM 14371</strain>
    </source>
</reference>
<reference evidence="3" key="1">
    <citation type="journal article" date="2014" name="Int. J. Syst. Evol. Microbiol.">
        <title>Complete genome sequence of Corynebacterium casei LMG S-19264T (=DSM 44701T), isolated from a smear-ripened cheese.</title>
        <authorList>
            <consortium name="US DOE Joint Genome Institute (JGI-PGF)"/>
            <person name="Walter F."/>
            <person name="Albersmeier A."/>
            <person name="Kalinowski J."/>
            <person name="Ruckert C."/>
        </authorList>
    </citation>
    <scope>NUCLEOTIDE SEQUENCE</scope>
    <source>
        <strain evidence="3">JCM 14371</strain>
    </source>
</reference>
<evidence type="ECO:0000313" key="4">
    <source>
        <dbReference type="Proteomes" id="UP000635726"/>
    </source>
</evidence>
<feature type="region of interest" description="Disordered" evidence="2">
    <location>
        <begin position="148"/>
        <end position="218"/>
    </location>
</feature>
<protein>
    <submittedName>
        <fullName evidence="3">Uncharacterized protein</fullName>
    </submittedName>
</protein>
<evidence type="ECO:0000256" key="2">
    <source>
        <dbReference type="SAM" id="MobiDB-lite"/>
    </source>
</evidence>
<gene>
    <name evidence="3" type="ORF">GCM10008939_17470</name>
</gene>
<keyword evidence="1" id="KW-0175">Coiled coil</keyword>
<feature type="compositionally biased region" description="Basic and acidic residues" evidence="2">
    <location>
        <begin position="148"/>
        <end position="160"/>
    </location>
</feature>
<dbReference type="EMBL" id="BMOE01000004">
    <property type="protein sequence ID" value="GGJ73697.1"/>
    <property type="molecule type" value="Genomic_DNA"/>
</dbReference>
<evidence type="ECO:0000313" key="3">
    <source>
        <dbReference type="EMBL" id="GGJ73697.1"/>
    </source>
</evidence>
<accession>A0A917PEQ7</accession>
<feature type="compositionally biased region" description="Basic and acidic residues" evidence="2">
    <location>
        <begin position="189"/>
        <end position="218"/>
    </location>
</feature>
<name>A0A917PEQ7_9DEIO</name>